<evidence type="ECO:0000313" key="2">
    <source>
        <dbReference type="EMBL" id="HIR05441.1"/>
    </source>
</evidence>
<dbReference type="Pfam" id="PF13181">
    <property type="entry name" value="TPR_8"/>
    <property type="match status" value="2"/>
</dbReference>
<dbReference type="Gene3D" id="1.25.40.10">
    <property type="entry name" value="Tetratricopeptide repeat domain"/>
    <property type="match status" value="1"/>
</dbReference>
<reference evidence="2" key="2">
    <citation type="journal article" date="2021" name="PeerJ">
        <title>Extensive microbial diversity within the chicken gut microbiome revealed by metagenomics and culture.</title>
        <authorList>
            <person name="Gilroy R."/>
            <person name="Ravi A."/>
            <person name="Getino M."/>
            <person name="Pursley I."/>
            <person name="Horton D.L."/>
            <person name="Alikhan N.F."/>
            <person name="Baker D."/>
            <person name="Gharbi K."/>
            <person name="Hall N."/>
            <person name="Watson M."/>
            <person name="Adriaenssens E.M."/>
            <person name="Foster-Nyarko E."/>
            <person name="Jarju S."/>
            <person name="Secka A."/>
            <person name="Antonio M."/>
            <person name="Oren A."/>
            <person name="Chaudhuri R.R."/>
            <person name="La Ragione R."/>
            <person name="Hildebrand F."/>
            <person name="Pallen M.J."/>
        </authorList>
    </citation>
    <scope>NUCLEOTIDE SEQUENCE</scope>
    <source>
        <strain evidence="2">CHK180-2868</strain>
    </source>
</reference>
<feature type="region of interest" description="Disordered" evidence="1">
    <location>
        <begin position="321"/>
        <end position="341"/>
    </location>
</feature>
<evidence type="ECO:0000256" key="1">
    <source>
        <dbReference type="SAM" id="MobiDB-lite"/>
    </source>
</evidence>
<dbReference type="EMBL" id="DVGC01000029">
    <property type="protein sequence ID" value="HIR05441.1"/>
    <property type="molecule type" value="Genomic_DNA"/>
</dbReference>
<comment type="caution">
    <text evidence="2">The sequence shown here is derived from an EMBL/GenBank/DDBJ whole genome shotgun (WGS) entry which is preliminary data.</text>
</comment>
<feature type="compositionally biased region" description="Basic residues" evidence="1">
    <location>
        <begin position="604"/>
        <end position="615"/>
    </location>
</feature>
<name>A0A9D1A491_9FIRM</name>
<dbReference type="AlphaFoldDB" id="A0A9D1A491"/>
<reference evidence="2" key="1">
    <citation type="submission" date="2020-10" db="EMBL/GenBank/DDBJ databases">
        <authorList>
            <person name="Gilroy R."/>
        </authorList>
    </citation>
    <scope>NUCLEOTIDE SEQUENCE</scope>
    <source>
        <strain evidence="2">CHK180-2868</strain>
    </source>
</reference>
<accession>A0A9D1A491</accession>
<feature type="compositionally biased region" description="Acidic residues" evidence="1">
    <location>
        <begin position="619"/>
        <end position="638"/>
    </location>
</feature>
<feature type="region of interest" description="Disordered" evidence="1">
    <location>
        <begin position="215"/>
        <end position="236"/>
    </location>
</feature>
<gene>
    <name evidence="2" type="ORF">IAB28_05690</name>
</gene>
<organism evidence="2 3">
    <name type="scientific">Candidatus Copromonas faecavium</name>
    <name type="common">nom. illeg.</name>
    <dbReference type="NCBI Taxonomy" id="2840740"/>
    <lineage>
        <taxon>Bacteria</taxon>
        <taxon>Bacillati</taxon>
        <taxon>Bacillota</taxon>
        <taxon>Clostridia</taxon>
        <taxon>Lachnospirales</taxon>
        <taxon>Lachnospiraceae</taxon>
        <taxon>Candidatus Copromonas (nom. illeg.)</taxon>
    </lineage>
</organism>
<dbReference type="InterPro" id="IPR011990">
    <property type="entry name" value="TPR-like_helical_dom_sf"/>
</dbReference>
<evidence type="ECO:0000313" key="3">
    <source>
        <dbReference type="Proteomes" id="UP000824250"/>
    </source>
</evidence>
<dbReference type="SUPFAM" id="SSF48452">
    <property type="entry name" value="TPR-like"/>
    <property type="match status" value="1"/>
</dbReference>
<proteinExistence type="predicted"/>
<dbReference type="Proteomes" id="UP000824250">
    <property type="component" value="Unassembled WGS sequence"/>
</dbReference>
<dbReference type="InterPro" id="IPR019734">
    <property type="entry name" value="TPR_rpt"/>
</dbReference>
<feature type="region of interest" description="Disordered" evidence="1">
    <location>
        <begin position="572"/>
        <end position="646"/>
    </location>
</feature>
<sequence length="750" mass="85856">MDKYEFNIKVEQIKKLVNRGDYETAMKIADTIDWHRVRNASLLSMIAQIYEKNKEYQEAKDILLLAYERAPIGKRLLYKLADLALREGSVSEAEAYYREFCDLAPEDPRQYLLRYLILKAKNAPVDQLIRALETYTATEVDEKWLYELAELYHQAGMEKECVGVCDRIMLLFGLGKYVDKAMDLKLQYEPLNKYQMDLVENRDKYEAKLRAVEEEYSGGPAEDYEESGRPAKKTRPAVENDVVVQLHEDAQTLKLAREVTRISEEDPHTANVEEDDADVTRTLDDIKSIKDIKPTRRVLDAAAEREAAEQLENAQADLQEEELEAGEAEEAENEEDAREEWEIERQRAAIRAAKEREEMEEEALRRVEAEREEARKAEEERRAKKQAEIDRERAMRREVRKIPVVADDLDMELLEELPETNHLMIEAESDEEGLSIAVKSLKTIHRELGSRHTVAKISGEKLNKLGISAIAAKLEGKDLVVEHAASLTTAVQNELDDLMEKDKSGMIVVLIDTPDHMEYLHQHNTSLASKFQYIGTENPELVVVKPETQVSEETEDAVSSALMRETAAQEKIAKSAVRQQEADYEEEPEDDWKDAEEPEEIPVKKRGGLFGRKKKEASVYEEPEEDEPMDEEEPEEEAPAPAQKAAISVVPDDYDDETEMDLDEFAQYACKYASEIDCSITGKSLLALYERIEMMEEDGVPLTKRNAVDLIEEAADKAEKPSLGRKLTSLFSPKYDKEGYLILHENNFFD</sequence>
<protein>
    <submittedName>
        <fullName evidence="2">Tetratricopeptide repeat protein</fullName>
    </submittedName>
</protein>
<feature type="compositionally biased region" description="Acidic residues" evidence="1">
    <location>
        <begin position="582"/>
        <end position="600"/>
    </location>
</feature>